<gene>
    <name evidence="3" type="ORF">EBN88_21745</name>
</gene>
<protein>
    <submittedName>
        <fullName evidence="3">DUF3048 domain-containing protein</fullName>
    </submittedName>
</protein>
<evidence type="ECO:0000259" key="1">
    <source>
        <dbReference type="Pfam" id="PF11258"/>
    </source>
</evidence>
<proteinExistence type="predicted"/>
<evidence type="ECO:0000313" key="4">
    <source>
        <dbReference type="Proteomes" id="UP000278673"/>
    </source>
</evidence>
<dbReference type="AlphaFoldDB" id="A0A3M2LNI7"/>
<feature type="domain" description="DUF3048" evidence="2">
    <location>
        <begin position="211"/>
        <end position="316"/>
    </location>
</feature>
<dbReference type="RefSeq" id="WP_122185598.1">
    <property type="nucleotide sequence ID" value="NZ_RFFJ01000146.1"/>
</dbReference>
<evidence type="ECO:0000313" key="3">
    <source>
        <dbReference type="EMBL" id="RMI36358.1"/>
    </source>
</evidence>
<reference evidence="3 4" key="1">
    <citation type="submission" date="2018-10" db="EMBL/GenBank/DDBJ databases">
        <title>Isolation, diversity and antifungal activity of actinobacteria from wheat.</title>
        <authorList>
            <person name="Han C."/>
        </authorList>
    </citation>
    <scope>NUCLEOTIDE SEQUENCE [LARGE SCALE GENOMIC DNA]</scope>
    <source>
        <strain evidence="3 4">NEAU-YY642</strain>
    </source>
</reference>
<dbReference type="EMBL" id="RFFJ01000146">
    <property type="protein sequence ID" value="RMI36358.1"/>
    <property type="molecule type" value="Genomic_DNA"/>
</dbReference>
<accession>A0A3M2LNI7</accession>
<dbReference type="InterPro" id="IPR021416">
    <property type="entry name" value="DUF3048_N"/>
</dbReference>
<name>A0A3M2LNI7_9ACTN</name>
<comment type="caution">
    <text evidence="3">The sequence shown here is derived from an EMBL/GenBank/DDBJ whole genome shotgun (WGS) entry which is preliminary data.</text>
</comment>
<dbReference type="Gene3D" id="3.50.90.10">
    <property type="entry name" value="YerB-like"/>
    <property type="match status" value="1"/>
</dbReference>
<organism evidence="3 4">
    <name type="scientific">Streptomyces triticirhizae</name>
    <dbReference type="NCBI Taxonomy" id="2483353"/>
    <lineage>
        <taxon>Bacteria</taxon>
        <taxon>Bacillati</taxon>
        <taxon>Actinomycetota</taxon>
        <taxon>Actinomycetes</taxon>
        <taxon>Kitasatosporales</taxon>
        <taxon>Streptomycetaceae</taxon>
        <taxon>Streptomyces</taxon>
    </lineage>
</organism>
<dbReference type="InterPro" id="IPR023158">
    <property type="entry name" value="YerB-like_sf"/>
</dbReference>
<dbReference type="InterPro" id="IPR035328">
    <property type="entry name" value="DUF3048_C"/>
</dbReference>
<keyword evidence="4" id="KW-1185">Reference proteome</keyword>
<evidence type="ECO:0000259" key="2">
    <source>
        <dbReference type="Pfam" id="PF17479"/>
    </source>
</evidence>
<dbReference type="Pfam" id="PF11258">
    <property type="entry name" value="DUF3048"/>
    <property type="match status" value="1"/>
</dbReference>
<dbReference type="Proteomes" id="UP000278673">
    <property type="component" value="Unassembled WGS sequence"/>
</dbReference>
<dbReference type="Pfam" id="PF17479">
    <property type="entry name" value="DUF3048_C"/>
    <property type="match status" value="1"/>
</dbReference>
<feature type="domain" description="DUF3048" evidence="1">
    <location>
        <begin position="51"/>
        <end position="185"/>
    </location>
</feature>
<sequence>MADRRRRRPGARTAAGSVTLALALLGPLLLGGCEVERREDGGDGAWVSPLTGLPGEPGPVLAVKVDNAPPARPHTGVEAADVVYVEEVEAGLSRLVAVFAGQLPDRVGPVRSARESDLELLRQFDEPALAFSGAQGGLLPLIDEAPLHARPPEAAPEAYARDPERAAPHNLYLDPAALLAATPEAGEVTDIGLTFGDPPEGGSPADEVEAGYAAASFAFRWDAAAERWAVAMDGEETELAAATVVLQRVEIRPSDFSDGGGAVSPYTETVGSGEATVLRDGREWPARWSRPSARRGTEFETEDGEAFPFAAGQVWVVYVPEE</sequence>
<dbReference type="SUPFAM" id="SSF159774">
    <property type="entry name" value="YerB-like"/>
    <property type="match status" value="1"/>
</dbReference>